<evidence type="ECO:0000256" key="2">
    <source>
        <dbReference type="SAM" id="MobiDB-lite"/>
    </source>
</evidence>
<comment type="caution">
    <text evidence="3">The sequence shown here is derived from an EMBL/GenBank/DDBJ whole genome shotgun (WGS) entry which is preliminary data.</text>
</comment>
<dbReference type="AlphaFoldDB" id="A0AAV1K6T8"/>
<keyword evidence="1" id="KW-0175">Coiled coil</keyword>
<feature type="compositionally biased region" description="Low complexity" evidence="2">
    <location>
        <begin position="15"/>
        <end position="42"/>
    </location>
</feature>
<reference evidence="3 4" key="1">
    <citation type="submission" date="2023-11" db="EMBL/GenBank/DDBJ databases">
        <authorList>
            <person name="Hedman E."/>
            <person name="Englund M."/>
            <person name="Stromberg M."/>
            <person name="Nyberg Akerstrom W."/>
            <person name="Nylinder S."/>
            <person name="Jareborg N."/>
            <person name="Kallberg Y."/>
            <person name="Kronander E."/>
        </authorList>
    </citation>
    <scope>NUCLEOTIDE SEQUENCE [LARGE SCALE GENOMIC DNA]</scope>
</reference>
<evidence type="ECO:0000313" key="3">
    <source>
        <dbReference type="EMBL" id="CAK1578219.1"/>
    </source>
</evidence>
<keyword evidence="4" id="KW-1185">Reference proteome</keyword>
<organism evidence="3 4">
    <name type="scientific">Parnassius mnemosyne</name>
    <name type="common">clouded apollo</name>
    <dbReference type="NCBI Taxonomy" id="213953"/>
    <lineage>
        <taxon>Eukaryota</taxon>
        <taxon>Metazoa</taxon>
        <taxon>Ecdysozoa</taxon>
        <taxon>Arthropoda</taxon>
        <taxon>Hexapoda</taxon>
        <taxon>Insecta</taxon>
        <taxon>Pterygota</taxon>
        <taxon>Neoptera</taxon>
        <taxon>Endopterygota</taxon>
        <taxon>Lepidoptera</taxon>
        <taxon>Glossata</taxon>
        <taxon>Ditrysia</taxon>
        <taxon>Papilionoidea</taxon>
        <taxon>Papilionidae</taxon>
        <taxon>Parnassiinae</taxon>
        <taxon>Parnassini</taxon>
        <taxon>Parnassius</taxon>
        <taxon>Driopa</taxon>
    </lineage>
</organism>
<feature type="coiled-coil region" evidence="1">
    <location>
        <begin position="715"/>
        <end position="759"/>
    </location>
</feature>
<sequence>MTSAAKLQKDKFYGSAPRLTPRPTATSAARAARNATNRSLTTPATQKSPSRTTSSLLKTKCEAHHNLLKSELTNDVNVNNLQKKHKSKLNAVEMRSLRKMCGVTMADRKRNEEIRNMAGLKDDLITKIDKGVLRWFGHVERMSEDRMVKKIYSAKVNIKRCRESDRKKSEPSSRVSSRPQTPKSLQSGLSRTPRIPSRPSTPANLSQKITTTPSRPNTPHRSSLPRPKNPTALKSSPRNQTLLENNKSSKDSNNDPEDIATIYSTKQREFHHMKKELDMKQQAILEMFNNLQRLQDRMAKEGISGKGEGISKQELVILNVTDWAAEEVSQLCYNAQPSVEGAGEIINTMMPIDENIISQWDAKVSNLSENYADLCLQAFTARQEIIDWVKDIIAKQDAINEEDLTRITAYNTQGLELCDLLRELKNRADESVHGISLLLKKACQERGLLISVGESLVKELARLRQDIELHSAVTKEFNAISAAESETAKALEDTRRELEEERISKATMKEKLATTELQLRQARTRINKMDRQLREAEASITSLTVTVKSLEDQSRQKEVQLEARARKLRESLKTGEMTNNQIMQQRDALENELSKLREQLERNMIENKTTIQDLNNQLRDLKSALEAERKKTQEEMELKNMFEESYRDSLNTIEELKTQIVELEKNKPNPDLPTEREMDLRAELIATKDTLRITEEEVISCKREKVRFLETLTKIAESENKMSMQQKLAAELLNKEEIMSKMQTQIRELNKSIKLNEQKVIEYEHYIRALQTYGQYSSNSQEESNGATYQDLQQEIMQLRMGLLEAVHKNEELSELLMQKEQQLEQQDKTSRAQARVIKVREELINMLKNKESEQSRELTSLQQDLEQRMRIVDEVNKQIAAKADEIQELFSTLENKQQQIHRLEKIVLALEEQQRRAQAQRTRHEEKIAALEHELAAGGNRRDRKFLFF</sequence>
<feature type="compositionally biased region" description="Polar residues" evidence="2">
    <location>
        <begin position="203"/>
        <end position="221"/>
    </location>
</feature>
<feature type="compositionally biased region" description="Polar residues" evidence="2">
    <location>
        <begin position="232"/>
        <end position="244"/>
    </location>
</feature>
<gene>
    <name evidence="3" type="ORF">PARMNEM_LOCUS335</name>
</gene>
<accession>A0AAV1K6T8</accession>
<dbReference type="Proteomes" id="UP001314205">
    <property type="component" value="Unassembled WGS sequence"/>
</dbReference>
<feature type="compositionally biased region" description="Low complexity" evidence="2">
    <location>
        <begin position="190"/>
        <end position="202"/>
    </location>
</feature>
<evidence type="ECO:0000256" key="1">
    <source>
        <dbReference type="SAM" id="Coils"/>
    </source>
</evidence>
<protein>
    <submittedName>
        <fullName evidence="3">Uncharacterized protein</fullName>
    </submittedName>
</protein>
<proteinExistence type="predicted"/>
<feature type="region of interest" description="Disordered" evidence="2">
    <location>
        <begin position="1"/>
        <end position="55"/>
    </location>
</feature>
<feature type="compositionally biased region" description="Basic and acidic residues" evidence="2">
    <location>
        <begin position="161"/>
        <end position="171"/>
    </location>
</feature>
<feature type="coiled-coil region" evidence="1">
    <location>
        <begin position="481"/>
        <end position="666"/>
    </location>
</feature>
<dbReference type="EMBL" id="CAVLGL010000001">
    <property type="protein sequence ID" value="CAK1578219.1"/>
    <property type="molecule type" value="Genomic_DNA"/>
</dbReference>
<feature type="coiled-coil region" evidence="1">
    <location>
        <begin position="803"/>
        <end position="935"/>
    </location>
</feature>
<feature type="region of interest" description="Disordered" evidence="2">
    <location>
        <begin position="161"/>
        <end position="258"/>
    </location>
</feature>
<feature type="compositionally biased region" description="Polar residues" evidence="2">
    <location>
        <begin position="172"/>
        <end position="189"/>
    </location>
</feature>
<feature type="compositionally biased region" description="Polar residues" evidence="2">
    <location>
        <begin position="43"/>
        <end position="55"/>
    </location>
</feature>
<evidence type="ECO:0000313" key="4">
    <source>
        <dbReference type="Proteomes" id="UP001314205"/>
    </source>
</evidence>
<name>A0AAV1K6T8_9NEOP</name>